<dbReference type="PROSITE" id="PS50158">
    <property type="entry name" value="ZF_CCHC"/>
    <property type="match status" value="1"/>
</dbReference>
<accession>A0A5A7R6T3</accession>
<keyword evidence="1" id="KW-0863">Zinc-finger</keyword>
<comment type="caution">
    <text evidence="4">The sequence shown here is derived from an EMBL/GenBank/DDBJ whole genome shotgun (WGS) entry which is preliminary data.</text>
</comment>
<organism evidence="4 5">
    <name type="scientific">Striga asiatica</name>
    <name type="common">Asiatic witchweed</name>
    <name type="synonym">Buchnera asiatica</name>
    <dbReference type="NCBI Taxonomy" id="4170"/>
    <lineage>
        <taxon>Eukaryota</taxon>
        <taxon>Viridiplantae</taxon>
        <taxon>Streptophyta</taxon>
        <taxon>Embryophyta</taxon>
        <taxon>Tracheophyta</taxon>
        <taxon>Spermatophyta</taxon>
        <taxon>Magnoliopsida</taxon>
        <taxon>eudicotyledons</taxon>
        <taxon>Gunneridae</taxon>
        <taxon>Pentapetalae</taxon>
        <taxon>asterids</taxon>
        <taxon>lamiids</taxon>
        <taxon>Lamiales</taxon>
        <taxon>Orobanchaceae</taxon>
        <taxon>Buchnereae</taxon>
        <taxon>Striga</taxon>
    </lineage>
</organism>
<dbReference type="InterPro" id="IPR036875">
    <property type="entry name" value="Znf_CCHC_sf"/>
</dbReference>
<evidence type="ECO:0000313" key="5">
    <source>
        <dbReference type="Proteomes" id="UP000325081"/>
    </source>
</evidence>
<reference evidence="5" key="1">
    <citation type="journal article" date="2019" name="Curr. Biol.">
        <title>Genome Sequence of Striga asiatica Provides Insight into the Evolution of Plant Parasitism.</title>
        <authorList>
            <person name="Yoshida S."/>
            <person name="Kim S."/>
            <person name="Wafula E.K."/>
            <person name="Tanskanen J."/>
            <person name="Kim Y.M."/>
            <person name="Honaas L."/>
            <person name="Yang Z."/>
            <person name="Spallek T."/>
            <person name="Conn C.E."/>
            <person name="Ichihashi Y."/>
            <person name="Cheong K."/>
            <person name="Cui S."/>
            <person name="Der J.P."/>
            <person name="Gundlach H."/>
            <person name="Jiao Y."/>
            <person name="Hori C."/>
            <person name="Ishida J.K."/>
            <person name="Kasahara H."/>
            <person name="Kiba T."/>
            <person name="Kim M.S."/>
            <person name="Koo N."/>
            <person name="Laohavisit A."/>
            <person name="Lee Y.H."/>
            <person name="Lumba S."/>
            <person name="McCourt P."/>
            <person name="Mortimer J.C."/>
            <person name="Mutuku J.M."/>
            <person name="Nomura T."/>
            <person name="Sasaki-Sekimoto Y."/>
            <person name="Seto Y."/>
            <person name="Wang Y."/>
            <person name="Wakatake T."/>
            <person name="Sakakibara H."/>
            <person name="Demura T."/>
            <person name="Yamaguchi S."/>
            <person name="Yoneyama K."/>
            <person name="Manabe R.I."/>
            <person name="Nelson D.C."/>
            <person name="Schulman A.H."/>
            <person name="Timko M.P."/>
            <person name="dePamphilis C.W."/>
            <person name="Choi D."/>
            <person name="Shirasu K."/>
        </authorList>
    </citation>
    <scope>NUCLEOTIDE SEQUENCE [LARGE SCALE GENOMIC DNA]</scope>
    <source>
        <strain evidence="5">cv. UVA1</strain>
    </source>
</reference>
<evidence type="ECO:0000259" key="3">
    <source>
        <dbReference type="PROSITE" id="PS50158"/>
    </source>
</evidence>
<keyword evidence="1" id="KW-0479">Metal-binding</keyword>
<dbReference type="Proteomes" id="UP000325081">
    <property type="component" value="Unassembled WGS sequence"/>
</dbReference>
<keyword evidence="5" id="KW-1185">Reference proteome</keyword>
<dbReference type="InterPro" id="IPR001878">
    <property type="entry name" value="Znf_CCHC"/>
</dbReference>
<dbReference type="AlphaFoldDB" id="A0A5A7R6T3"/>
<protein>
    <submittedName>
        <fullName evidence="4">Gag-pol polyprotein</fullName>
    </submittedName>
</protein>
<dbReference type="GO" id="GO:0008270">
    <property type="term" value="F:zinc ion binding"/>
    <property type="evidence" value="ECO:0007669"/>
    <property type="project" value="UniProtKB-KW"/>
</dbReference>
<gene>
    <name evidence="4" type="ORF">STAS_31017</name>
</gene>
<evidence type="ECO:0000313" key="4">
    <source>
        <dbReference type="EMBL" id="GER53483.1"/>
    </source>
</evidence>
<dbReference type="OrthoDB" id="425619at2759"/>
<keyword evidence="1" id="KW-0862">Zinc</keyword>
<dbReference type="EMBL" id="BKCP01010626">
    <property type="protein sequence ID" value="GER53483.1"/>
    <property type="molecule type" value="Genomic_DNA"/>
</dbReference>
<dbReference type="SUPFAM" id="SSF57756">
    <property type="entry name" value="Retrovirus zinc finger-like domains"/>
    <property type="match status" value="1"/>
</dbReference>
<feature type="region of interest" description="Disordered" evidence="2">
    <location>
        <begin position="1"/>
        <end position="23"/>
    </location>
</feature>
<dbReference type="GO" id="GO:0003676">
    <property type="term" value="F:nucleic acid binding"/>
    <property type="evidence" value="ECO:0007669"/>
    <property type="project" value="InterPro"/>
</dbReference>
<name>A0A5A7R6T3_STRAF</name>
<proteinExistence type="predicted"/>
<sequence>MGHPSAAVGPQIDRSSMKGSGNAATWGLAGFAGRFGAPTMEVGSWPRGGLRCFACGEAGHRQTTCPRHGISRALLVEADSKGHNEVVPHEHEPGCPHLHIFCQHSGRRHDQNHYRVSRRR</sequence>
<evidence type="ECO:0000256" key="2">
    <source>
        <dbReference type="SAM" id="MobiDB-lite"/>
    </source>
</evidence>
<feature type="domain" description="CCHC-type" evidence="3">
    <location>
        <begin position="51"/>
        <end position="67"/>
    </location>
</feature>
<feature type="compositionally biased region" description="Polar residues" evidence="2">
    <location>
        <begin position="13"/>
        <end position="23"/>
    </location>
</feature>
<evidence type="ECO:0000256" key="1">
    <source>
        <dbReference type="PROSITE-ProRule" id="PRU00047"/>
    </source>
</evidence>